<evidence type="ECO:0000256" key="5">
    <source>
        <dbReference type="ARBA" id="ARBA00022519"/>
    </source>
</evidence>
<comment type="similarity">
    <text evidence="2">Belongs to the GSP I family.</text>
</comment>
<evidence type="ECO:0000256" key="10">
    <source>
        <dbReference type="SAM" id="Phobius"/>
    </source>
</evidence>
<feature type="transmembrane region" description="Helical" evidence="10">
    <location>
        <begin position="32"/>
        <end position="54"/>
    </location>
</feature>
<keyword evidence="4" id="KW-0488">Methylation</keyword>
<evidence type="ECO:0000256" key="1">
    <source>
        <dbReference type="ARBA" id="ARBA00004377"/>
    </source>
</evidence>
<dbReference type="Pfam" id="PF07963">
    <property type="entry name" value="N_methyl"/>
    <property type="match status" value="1"/>
</dbReference>
<evidence type="ECO:0000256" key="9">
    <source>
        <dbReference type="SAM" id="MobiDB-lite"/>
    </source>
</evidence>
<keyword evidence="6 10" id="KW-0812">Transmembrane</keyword>
<feature type="compositionally biased region" description="Polar residues" evidence="9">
    <location>
        <begin position="10"/>
        <end position="25"/>
    </location>
</feature>
<dbReference type="PANTHER" id="PTHR38779:SF2">
    <property type="entry name" value="TYPE II SECRETION SYSTEM PROTEIN I-RELATED"/>
    <property type="match status" value="1"/>
</dbReference>
<keyword evidence="12" id="KW-1185">Reference proteome</keyword>
<evidence type="ECO:0008006" key="13">
    <source>
        <dbReference type="Google" id="ProtNLM"/>
    </source>
</evidence>
<dbReference type="NCBIfam" id="TIGR02532">
    <property type="entry name" value="IV_pilin_GFxxxE"/>
    <property type="match status" value="1"/>
</dbReference>
<keyword evidence="7 10" id="KW-1133">Transmembrane helix</keyword>
<keyword evidence="3" id="KW-1003">Cell membrane</keyword>
<dbReference type="InterPro" id="IPR010052">
    <property type="entry name" value="T2SS_protein-GspI"/>
</dbReference>
<sequence>MNSYVPPDTGKSTMLCPQSNQTQPTDGPEKGFALIEVMVALVIFAVGIMAVLGMQITSISGGHKARNMTEAANIGANAMESLLATDYAALADGNNTVDGKYTVAWDVTADPTGAPANTTSIRLTVQWAEGATNHEVAYDFLRSRDI</sequence>
<dbReference type="InterPro" id="IPR012902">
    <property type="entry name" value="N_methyl_site"/>
</dbReference>
<dbReference type="PANTHER" id="PTHR38779">
    <property type="entry name" value="TYPE II SECRETION SYSTEM PROTEIN I-RELATED"/>
    <property type="match status" value="1"/>
</dbReference>
<evidence type="ECO:0000256" key="8">
    <source>
        <dbReference type="ARBA" id="ARBA00023136"/>
    </source>
</evidence>
<evidence type="ECO:0000313" key="12">
    <source>
        <dbReference type="Proteomes" id="UP001320148"/>
    </source>
</evidence>
<evidence type="ECO:0000256" key="4">
    <source>
        <dbReference type="ARBA" id="ARBA00022481"/>
    </source>
</evidence>
<keyword evidence="8 10" id="KW-0472">Membrane</keyword>
<feature type="region of interest" description="Disordered" evidence="9">
    <location>
        <begin position="1"/>
        <end position="27"/>
    </location>
</feature>
<evidence type="ECO:0000256" key="7">
    <source>
        <dbReference type="ARBA" id="ARBA00022989"/>
    </source>
</evidence>
<dbReference type="RefSeq" id="WP_236888570.1">
    <property type="nucleotide sequence ID" value="NZ_AP024488.1"/>
</dbReference>
<accession>A0ABN6F3X5</accession>
<evidence type="ECO:0000313" key="11">
    <source>
        <dbReference type="EMBL" id="BCS97148.1"/>
    </source>
</evidence>
<dbReference type="Proteomes" id="UP001320148">
    <property type="component" value="Chromosome"/>
</dbReference>
<evidence type="ECO:0000256" key="3">
    <source>
        <dbReference type="ARBA" id="ARBA00022475"/>
    </source>
</evidence>
<evidence type="ECO:0000256" key="2">
    <source>
        <dbReference type="ARBA" id="ARBA00008358"/>
    </source>
</evidence>
<organism evidence="11 12">
    <name type="scientific">Desulfoluna limicola</name>
    <dbReference type="NCBI Taxonomy" id="2810562"/>
    <lineage>
        <taxon>Bacteria</taxon>
        <taxon>Pseudomonadati</taxon>
        <taxon>Thermodesulfobacteriota</taxon>
        <taxon>Desulfobacteria</taxon>
        <taxon>Desulfobacterales</taxon>
        <taxon>Desulfolunaceae</taxon>
        <taxon>Desulfoluna</taxon>
    </lineage>
</organism>
<name>A0ABN6F3X5_9BACT</name>
<gene>
    <name evidence="11" type="ORF">DSLASN_27800</name>
</gene>
<comment type="subcellular location">
    <subcellularLocation>
        <location evidence="1">Cell inner membrane</location>
        <topology evidence="1">Single-pass membrane protein</topology>
    </subcellularLocation>
</comment>
<keyword evidence="5" id="KW-0997">Cell inner membrane</keyword>
<dbReference type="EMBL" id="AP024488">
    <property type="protein sequence ID" value="BCS97148.1"/>
    <property type="molecule type" value="Genomic_DNA"/>
</dbReference>
<reference evidence="11 12" key="1">
    <citation type="submission" date="2021-02" db="EMBL/GenBank/DDBJ databases">
        <title>Complete genome of Desulfoluna sp. strain ASN36.</title>
        <authorList>
            <person name="Takahashi A."/>
            <person name="Kojima H."/>
            <person name="Fukui M."/>
        </authorList>
    </citation>
    <scope>NUCLEOTIDE SEQUENCE [LARGE SCALE GENOMIC DNA]</scope>
    <source>
        <strain evidence="11 12">ASN36</strain>
    </source>
</reference>
<evidence type="ECO:0000256" key="6">
    <source>
        <dbReference type="ARBA" id="ARBA00022692"/>
    </source>
</evidence>
<protein>
    <recommendedName>
        <fullName evidence="13">Type IV pilus modification protein PilV</fullName>
    </recommendedName>
</protein>
<proteinExistence type="inferred from homology"/>